<dbReference type="Gene3D" id="3.20.20.190">
    <property type="entry name" value="Phosphatidylinositol (PI) phosphodiesterase"/>
    <property type="match status" value="1"/>
</dbReference>
<evidence type="ECO:0000256" key="1">
    <source>
        <dbReference type="SAM" id="SignalP"/>
    </source>
</evidence>
<organism evidence="3 4">
    <name type="scientific">Boseongicola aestuarii</name>
    <dbReference type="NCBI Taxonomy" id="1470561"/>
    <lineage>
        <taxon>Bacteria</taxon>
        <taxon>Pseudomonadati</taxon>
        <taxon>Pseudomonadota</taxon>
        <taxon>Alphaproteobacteria</taxon>
        <taxon>Rhodobacterales</taxon>
        <taxon>Paracoccaceae</taxon>
        <taxon>Boseongicola</taxon>
    </lineage>
</organism>
<dbReference type="OrthoDB" id="1854250at2"/>
<dbReference type="PANTHER" id="PTHR46211">
    <property type="entry name" value="GLYCEROPHOSPHORYL DIESTER PHOSPHODIESTERASE"/>
    <property type="match status" value="1"/>
</dbReference>
<feature type="domain" description="GP-PDE" evidence="2">
    <location>
        <begin position="37"/>
        <end position="302"/>
    </location>
</feature>
<feature type="signal peptide" evidence="1">
    <location>
        <begin position="1"/>
        <end position="22"/>
    </location>
</feature>
<dbReference type="AlphaFoldDB" id="A0A238J1H9"/>
<sequence length="304" mass="33367">MPGRSDLAITAFALLAWAFPLAAQNTVDARFARDQPPIVMAHRSATIEGYPENTLEWIEGAIKSGIDMVHINPQLTADGKYVLMHDSTLNRMTDVEDVFPKGPPGGPTRAQRGGKDYVRDYTLEEIRDLRVVGFPGFGAYGVPTLSEALDLVDGRALIALGLKAYEIESLSGTLQRQDTQNLLLYELHYSGSEQSKLRILAETAEIAVGLALVQSGDYLKELEDVSRQLDPYLRMVSIKSSRLSPEFIAQAGNLGLRVAVSGWASREDFALIERDDPQPWLAVLEADLSVVTDAPEAVLRLMGR</sequence>
<dbReference type="InterPro" id="IPR017946">
    <property type="entry name" value="PLC-like_Pdiesterase_TIM-brl"/>
</dbReference>
<proteinExistence type="predicted"/>
<keyword evidence="1" id="KW-0732">Signal</keyword>
<evidence type="ECO:0000313" key="3">
    <source>
        <dbReference type="EMBL" id="SMX24516.1"/>
    </source>
</evidence>
<name>A0A238J1H9_9RHOB</name>
<evidence type="ECO:0000259" key="2">
    <source>
        <dbReference type="PROSITE" id="PS51704"/>
    </source>
</evidence>
<dbReference type="GO" id="GO:0008889">
    <property type="term" value="F:glycerophosphodiester phosphodiesterase activity"/>
    <property type="evidence" value="ECO:0007669"/>
    <property type="project" value="UniProtKB-EC"/>
</dbReference>
<reference evidence="4" key="1">
    <citation type="submission" date="2017-05" db="EMBL/GenBank/DDBJ databases">
        <authorList>
            <person name="Rodrigo-Torres L."/>
            <person name="Arahal R. D."/>
            <person name="Lucena T."/>
        </authorList>
    </citation>
    <scope>NUCLEOTIDE SEQUENCE [LARGE SCALE GENOMIC DNA]</scope>
    <source>
        <strain evidence="4">CECT 8489</strain>
    </source>
</reference>
<dbReference type="Proteomes" id="UP000201838">
    <property type="component" value="Unassembled WGS sequence"/>
</dbReference>
<dbReference type="InterPro" id="IPR030395">
    <property type="entry name" value="GP_PDE_dom"/>
</dbReference>
<dbReference type="Pfam" id="PF03009">
    <property type="entry name" value="GDPD"/>
    <property type="match status" value="1"/>
</dbReference>
<keyword evidence="4" id="KW-1185">Reference proteome</keyword>
<dbReference type="RefSeq" id="WP_093974481.1">
    <property type="nucleotide sequence ID" value="NZ_FXXQ01000009.1"/>
</dbReference>
<dbReference type="EMBL" id="FXXQ01000009">
    <property type="protein sequence ID" value="SMX24516.1"/>
    <property type="molecule type" value="Genomic_DNA"/>
</dbReference>
<dbReference type="PROSITE" id="PS51704">
    <property type="entry name" value="GP_PDE"/>
    <property type="match status" value="1"/>
</dbReference>
<dbReference type="GO" id="GO:0006629">
    <property type="term" value="P:lipid metabolic process"/>
    <property type="evidence" value="ECO:0007669"/>
    <property type="project" value="InterPro"/>
</dbReference>
<dbReference type="CDD" id="cd08566">
    <property type="entry name" value="GDPD_AtGDE_like"/>
    <property type="match status" value="1"/>
</dbReference>
<accession>A0A238J1H9</accession>
<dbReference type="PANTHER" id="PTHR46211:SF14">
    <property type="entry name" value="GLYCEROPHOSPHODIESTER PHOSPHODIESTERASE"/>
    <property type="match status" value="1"/>
</dbReference>
<dbReference type="SUPFAM" id="SSF51695">
    <property type="entry name" value="PLC-like phosphodiesterases"/>
    <property type="match status" value="1"/>
</dbReference>
<feature type="chain" id="PRO_5013054018" evidence="1">
    <location>
        <begin position="23"/>
        <end position="304"/>
    </location>
</feature>
<gene>
    <name evidence="3" type="primary">glpQ</name>
    <name evidence="3" type="ORF">BOA8489_02642</name>
</gene>
<keyword evidence="3" id="KW-0378">Hydrolase</keyword>
<dbReference type="EC" id="3.1.4.46" evidence="3"/>
<protein>
    <submittedName>
        <fullName evidence="3">Glycerophosphoryl diester phosphodiesterase</fullName>
        <ecNumber evidence="3">3.1.4.46</ecNumber>
    </submittedName>
</protein>
<evidence type="ECO:0000313" key="4">
    <source>
        <dbReference type="Proteomes" id="UP000201838"/>
    </source>
</evidence>